<name>A0A420EKM3_9SPHN</name>
<dbReference type="Proteomes" id="UP000284395">
    <property type="component" value="Unassembled WGS sequence"/>
</dbReference>
<comment type="caution">
    <text evidence="1">The sequence shown here is derived from an EMBL/GenBank/DDBJ whole genome shotgun (WGS) entry which is preliminary data.</text>
</comment>
<gene>
    <name evidence="1" type="ORF">D6851_10060</name>
</gene>
<evidence type="ECO:0000313" key="1">
    <source>
        <dbReference type="EMBL" id="RKF21237.1"/>
    </source>
</evidence>
<protein>
    <submittedName>
        <fullName evidence="1">Uncharacterized protein</fullName>
    </submittedName>
</protein>
<sequence>MTRTSAKLRPAKGETGFIAASVLRYKPLPYDAELFEVGTVAPAFEDAVIFCGAFPAHAADRTCPAASSLSPARRESCHCEGRYLPWRAEEREEGAIACL</sequence>
<proteinExistence type="predicted"/>
<organism evidence="1 2">
    <name type="scientific">Altericroceibacterium spongiae</name>
    <dbReference type="NCBI Taxonomy" id="2320269"/>
    <lineage>
        <taxon>Bacteria</taxon>
        <taxon>Pseudomonadati</taxon>
        <taxon>Pseudomonadota</taxon>
        <taxon>Alphaproteobacteria</taxon>
        <taxon>Sphingomonadales</taxon>
        <taxon>Erythrobacteraceae</taxon>
        <taxon>Altericroceibacterium</taxon>
    </lineage>
</organism>
<reference evidence="1 2" key="1">
    <citation type="submission" date="2018-09" db="EMBL/GenBank/DDBJ databases">
        <title>Altererythrobacter spongiae sp. nov., isolated from a marine sponge.</title>
        <authorList>
            <person name="Zhuang L."/>
            <person name="Luo L."/>
        </authorList>
    </citation>
    <scope>NUCLEOTIDE SEQUENCE [LARGE SCALE GENOMIC DNA]</scope>
    <source>
        <strain evidence="1 2">HN-Y73</strain>
    </source>
</reference>
<accession>A0A420EKM3</accession>
<dbReference type="EMBL" id="RAPF01000004">
    <property type="protein sequence ID" value="RKF21237.1"/>
    <property type="molecule type" value="Genomic_DNA"/>
</dbReference>
<dbReference type="AlphaFoldDB" id="A0A420EKM3"/>
<evidence type="ECO:0000313" key="2">
    <source>
        <dbReference type="Proteomes" id="UP000284395"/>
    </source>
</evidence>
<dbReference type="RefSeq" id="WP_120324735.1">
    <property type="nucleotide sequence ID" value="NZ_RAPF01000004.1"/>
</dbReference>
<keyword evidence="2" id="KW-1185">Reference proteome</keyword>